<reference evidence="3" key="2">
    <citation type="journal article" date="2021" name="Syst. Appl. Microbiol.">
        <title>Roseomonas hellenica sp. nov., isolated from roots of wild-growing Alkanna tinctoria.</title>
        <authorList>
            <person name="Rat A."/>
            <person name="Naranjo H.D."/>
            <person name="Lebbe L."/>
            <person name="Cnockaert M."/>
            <person name="Krigas N."/>
            <person name="Grigoriadou K."/>
            <person name="Maloupa E."/>
            <person name="Willems A."/>
        </authorList>
    </citation>
    <scope>NUCLEOTIDE SEQUENCE</scope>
    <source>
        <strain evidence="3">LMG 28251</strain>
    </source>
</reference>
<accession>A0AAF1KNW5</accession>
<dbReference type="PANTHER" id="PTHR35936:SF17">
    <property type="entry name" value="ARGININE-BINDING EXTRACELLULAR PROTEIN ARTP"/>
    <property type="match status" value="1"/>
</dbReference>
<dbReference type="EMBL" id="JAAEDH010000008">
    <property type="protein sequence ID" value="MBR0655123.1"/>
    <property type="molecule type" value="Genomic_DNA"/>
</dbReference>
<evidence type="ECO:0000313" key="3">
    <source>
        <dbReference type="EMBL" id="MBR0655123.1"/>
    </source>
</evidence>
<dbReference type="Proteomes" id="UP001196068">
    <property type="component" value="Unassembled WGS sequence"/>
</dbReference>
<keyword evidence="1" id="KW-0732">Signal</keyword>
<sequence>MSLTLSRRALLGAGVLTLAAPRIARAQAVTLAALRASGKLRIGIEATYPPFTMRESGVITGHDIELGTIMCRSLGITPEYVDVVWSGVIPALYAGRFDMIMSGMSYTRARMERVSFSIPYAEAGQSLLIRNRDTNTIRAIEDMSGKVLGIKLGSPGETLHPRLAERITAARGRGFADVKIYDDHPAAYLALNQGTVDGVLNTLPTLAYVIRSQPTRFAVIRGIGADNYAGFACRKDDTEIHAWMDEQLRTLRANGTLRELQLKYFGLEFNLPETIPEPVA</sequence>
<dbReference type="SUPFAM" id="SSF53850">
    <property type="entry name" value="Periplasmic binding protein-like II"/>
    <property type="match status" value="1"/>
</dbReference>
<keyword evidence="4" id="KW-1185">Reference proteome</keyword>
<feature type="domain" description="Solute-binding protein family 3/N-terminal" evidence="2">
    <location>
        <begin position="39"/>
        <end position="268"/>
    </location>
</feature>
<reference evidence="3" key="1">
    <citation type="submission" date="2020-01" db="EMBL/GenBank/DDBJ databases">
        <authorList>
            <person name="Rat A."/>
        </authorList>
    </citation>
    <scope>NUCLEOTIDE SEQUENCE</scope>
    <source>
        <strain evidence="3">LMG 28251</strain>
    </source>
</reference>
<dbReference type="InterPro" id="IPR001638">
    <property type="entry name" value="Solute-binding_3/MltF_N"/>
</dbReference>
<evidence type="ECO:0000256" key="1">
    <source>
        <dbReference type="ARBA" id="ARBA00022729"/>
    </source>
</evidence>
<dbReference type="PROSITE" id="PS51318">
    <property type="entry name" value="TAT"/>
    <property type="match status" value="1"/>
</dbReference>
<dbReference type="Gene3D" id="3.40.190.10">
    <property type="entry name" value="Periplasmic binding protein-like II"/>
    <property type="match status" value="2"/>
</dbReference>
<gene>
    <name evidence="3" type="ORF">GXW79_08520</name>
</gene>
<organism evidence="3 4">
    <name type="scientific">Plastoroseomonas arctica</name>
    <dbReference type="NCBI Taxonomy" id="1509237"/>
    <lineage>
        <taxon>Bacteria</taxon>
        <taxon>Pseudomonadati</taxon>
        <taxon>Pseudomonadota</taxon>
        <taxon>Alphaproteobacteria</taxon>
        <taxon>Acetobacterales</taxon>
        <taxon>Acetobacteraceae</taxon>
        <taxon>Plastoroseomonas</taxon>
    </lineage>
</organism>
<dbReference type="AlphaFoldDB" id="A0AAF1KNW5"/>
<dbReference type="RefSeq" id="WP_211873962.1">
    <property type="nucleotide sequence ID" value="NZ_JAAEDH010000008.1"/>
</dbReference>
<protein>
    <submittedName>
        <fullName evidence="3">Transporter substrate-binding domain-containing protein</fullName>
    </submittedName>
</protein>
<dbReference type="SMART" id="SM00062">
    <property type="entry name" value="PBPb"/>
    <property type="match status" value="1"/>
</dbReference>
<dbReference type="Pfam" id="PF00497">
    <property type="entry name" value="SBP_bac_3"/>
    <property type="match status" value="1"/>
</dbReference>
<evidence type="ECO:0000259" key="2">
    <source>
        <dbReference type="SMART" id="SM00062"/>
    </source>
</evidence>
<evidence type="ECO:0000313" key="4">
    <source>
        <dbReference type="Proteomes" id="UP001196068"/>
    </source>
</evidence>
<dbReference type="InterPro" id="IPR006311">
    <property type="entry name" value="TAT_signal"/>
</dbReference>
<proteinExistence type="predicted"/>
<name>A0AAF1KNW5_9PROT</name>
<comment type="caution">
    <text evidence="3">The sequence shown here is derived from an EMBL/GenBank/DDBJ whole genome shotgun (WGS) entry which is preliminary data.</text>
</comment>
<dbReference type="PANTHER" id="PTHR35936">
    <property type="entry name" value="MEMBRANE-BOUND LYTIC MUREIN TRANSGLYCOSYLASE F"/>
    <property type="match status" value="1"/>
</dbReference>